<accession>B0C5L8</accession>
<dbReference type="Proteomes" id="UP000000268">
    <property type="component" value="Chromosome"/>
</dbReference>
<evidence type="ECO:0000313" key="2">
    <source>
        <dbReference type="Proteomes" id="UP000000268"/>
    </source>
</evidence>
<name>B0C5L8_ACAM1</name>
<dbReference type="EMBL" id="CP000828">
    <property type="protein sequence ID" value="ABW28739.1"/>
    <property type="molecule type" value="Genomic_DNA"/>
</dbReference>
<organism evidence="1 2">
    <name type="scientific">Acaryochloris marina (strain MBIC 11017)</name>
    <dbReference type="NCBI Taxonomy" id="329726"/>
    <lineage>
        <taxon>Bacteria</taxon>
        <taxon>Bacillati</taxon>
        <taxon>Cyanobacteriota</taxon>
        <taxon>Cyanophyceae</taxon>
        <taxon>Acaryochloridales</taxon>
        <taxon>Acaryochloridaceae</taxon>
        <taxon>Acaryochloris</taxon>
    </lineage>
</organism>
<evidence type="ECO:0000313" key="1">
    <source>
        <dbReference type="EMBL" id="ABW28739.1"/>
    </source>
</evidence>
<sequence length="47" mass="5094">MYIALKVIQAVGLPMITITLDLCSGSPAKTADEGRIVQTFKMVPMKI</sequence>
<keyword evidence="2" id="KW-1185">Reference proteome</keyword>
<dbReference type="AlphaFoldDB" id="B0C5L8"/>
<dbReference type="HOGENOM" id="CLU_3163347_0_0_3"/>
<dbReference type="KEGG" id="amr:AM1_3749"/>
<proteinExistence type="predicted"/>
<reference evidence="1 2" key="1">
    <citation type="journal article" date="2008" name="Proc. Natl. Acad. Sci. U.S.A.">
        <title>Niche adaptation and genome expansion in the chlorophyll d-producing cyanobacterium Acaryochloris marina.</title>
        <authorList>
            <person name="Swingley W.D."/>
            <person name="Chen M."/>
            <person name="Cheung P.C."/>
            <person name="Conrad A.L."/>
            <person name="Dejesa L.C."/>
            <person name="Hao J."/>
            <person name="Honchak B.M."/>
            <person name="Karbach L.E."/>
            <person name="Kurdoglu A."/>
            <person name="Lahiri S."/>
            <person name="Mastrian S.D."/>
            <person name="Miyashita H."/>
            <person name="Page L."/>
            <person name="Ramakrishna P."/>
            <person name="Satoh S."/>
            <person name="Sattley W.M."/>
            <person name="Shimada Y."/>
            <person name="Taylor H.L."/>
            <person name="Tomo T."/>
            <person name="Tsuchiya T."/>
            <person name="Wang Z.T."/>
            <person name="Raymond J."/>
            <person name="Mimuro M."/>
            <person name="Blankenship R.E."/>
            <person name="Touchman J.W."/>
        </authorList>
    </citation>
    <scope>NUCLEOTIDE SEQUENCE [LARGE SCALE GENOMIC DNA]</scope>
    <source>
        <strain evidence="2">MBIC 11017</strain>
    </source>
</reference>
<protein>
    <submittedName>
        <fullName evidence="1">Uncharacterized protein</fullName>
    </submittedName>
</protein>
<gene>
    <name evidence="1" type="ordered locus">AM1_3749</name>
</gene>